<protein>
    <submittedName>
        <fullName evidence="1">Uncharacterized protein</fullName>
    </submittedName>
</protein>
<evidence type="ECO:0000313" key="2">
    <source>
        <dbReference type="Proteomes" id="UP000588604"/>
    </source>
</evidence>
<dbReference type="AlphaFoldDB" id="A0A841MFY0"/>
<evidence type="ECO:0000313" key="1">
    <source>
        <dbReference type="EMBL" id="MBB6325713.1"/>
    </source>
</evidence>
<comment type="caution">
    <text evidence="1">The sequence shown here is derived from an EMBL/GenBank/DDBJ whole genome shotgun (WGS) entry which is preliminary data.</text>
</comment>
<keyword evidence="2" id="KW-1185">Reference proteome</keyword>
<name>A0A841MFY0_9BACT</name>
<dbReference type="RefSeq" id="WP_246388324.1">
    <property type="nucleotide sequence ID" value="NZ_JACIJO010000001.1"/>
</dbReference>
<gene>
    <name evidence="1" type="ORF">FHS59_001328</name>
</gene>
<reference evidence="1 2" key="1">
    <citation type="submission" date="2020-08" db="EMBL/GenBank/DDBJ databases">
        <title>Genomic Encyclopedia of Type Strains, Phase IV (KMG-IV): sequencing the most valuable type-strain genomes for metagenomic binning, comparative biology and taxonomic classification.</title>
        <authorList>
            <person name="Goeker M."/>
        </authorList>
    </citation>
    <scope>NUCLEOTIDE SEQUENCE [LARGE SCALE GENOMIC DNA]</scope>
    <source>
        <strain evidence="1 2">DSM 102044</strain>
    </source>
</reference>
<dbReference type="PROSITE" id="PS51257">
    <property type="entry name" value="PROKAR_LIPOPROTEIN"/>
    <property type="match status" value="1"/>
</dbReference>
<dbReference type="Proteomes" id="UP000588604">
    <property type="component" value="Unassembled WGS sequence"/>
</dbReference>
<proteinExistence type="predicted"/>
<accession>A0A841MFY0</accession>
<sequence length="222" mass="25974">MKKLLPAALSLVFMMLFGCERKLDENPVDFGFDYQPLAVGYYWIYEVNQTIYFGENDSEEYEFYFQDHIYTSYINEENEQAFVVERSKSDDLSSWEPVENYTLLLRENVLIRTIQNQSLVALVFPPKDGVSWNSNSYRDSPEDEFVITYESENSGLLQVNQSDEDDLVTYRDIRYEIFEKGVGLVEDYEEVLTYCSRNDCLGDQLIDGGSKTYLKMTEYGEL</sequence>
<organism evidence="1 2">
    <name type="scientific">Algoriphagus iocasae</name>
    <dbReference type="NCBI Taxonomy" id="1836499"/>
    <lineage>
        <taxon>Bacteria</taxon>
        <taxon>Pseudomonadati</taxon>
        <taxon>Bacteroidota</taxon>
        <taxon>Cytophagia</taxon>
        <taxon>Cytophagales</taxon>
        <taxon>Cyclobacteriaceae</taxon>
        <taxon>Algoriphagus</taxon>
    </lineage>
</organism>
<dbReference type="EMBL" id="JACIJO010000001">
    <property type="protein sequence ID" value="MBB6325713.1"/>
    <property type="molecule type" value="Genomic_DNA"/>
</dbReference>